<protein>
    <submittedName>
        <fullName evidence="2">Uncharacterized protein</fullName>
    </submittedName>
</protein>
<feature type="non-terminal residue" evidence="2">
    <location>
        <position position="142"/>
    </location>
</feature>
<sequence length="142" mass="14877">ILSSQLPGFFSPTGGWYNFSVRSANWFKSVLSGYMISCFVFSVVDGLNAALLPASLFSPDPGLVGRLVSGSTEGAWVAKAVGAIAPCLSAPWWEEVGPSAAMPPPVTSLRRHAAPRHVPPPPCRPPSRPSAAMPPPVTTLVP</sequence>
<evidence type="ECO:0000313" key="2">
    <source>
        <dbReference type="EMBL" id="GMH57021.1"/>
    </source>
</evidence>
<dbReference type="Proteomes" id="UP001165082">
    <property type="component" value="Unassembled WGS sequence"/>
</dbReference>
<feature type="region of interest" description="Disordered" evidence="1">
    <location>
        <begin position="104"/>
        <end position="142"/>
    </location>
</feature>
<proteinExistence type="predicted"/>
<dbReference type="EMBL" id="BRXZ01003549">
    <property type="protein sequence ID" value="GMH57021.1"/>
    <property type="molecule type" value="Genomic_DNA"/>
</dbReference>
<dbReference type="AlphaFoldDB" id="A0A9W6ZPV4"/>
<keyword evidence="3" id="KW-1185">Reference proteome</keyword>
<evidence type="ECO:0000313" key="3">
    <source>
        <dbReference type="Proteomes" id="UP001165082"/>
    </source>
</evidence>
<feature type="compositionally biased region" description="Pro residues" evidence="1">
    <location>
        <begin position="117"/>
        <end position="142"/>
    </location>
</feature>
<gene>
    <name evidence="2" type="ORF">TrRE_jg13615</name>
</gene>
<evidence type="ECO:0000256" key="1">
    <source>
        <dbReference type="SAM" id="MobiDB-lite"/>
    </source>
</evidence>
<organism evidence="2 3">
    <name type="scientific">Triparma retinervis</name>
    <dbReference type="NCBI Taxonomy" id="2557542"/>
    <lineage>
        <taxon>Eukaryota</taxon>
        <taxon>Sar</taxon>
        <taxon>Stramenopiles</taxon>
        <taxon>Ochrophyta</taxon>
        <taxon>Bolidophyceae</taxon>
        <taxon>Parmales</taxon>
        <taxon>Triparmaceae</taxon>
        <taxon>Triparma</taxon>
    </lineage>
</organism>
<reference evidence="2" key="1">
    <citation type="submission" date="2022-07" db="EMBL/GenBank/DDBJ databases">
        <title>Genome analysis of Parmales, a sister group of diatoms, reveals the evolutionary specialization of diatoms from phago-mixotrophs to photoautotrophs.</title>
        <authorList>
            <person name="Ban H."/>
            <person name="Sato S."/>
            <person name="Yoshikawa S."/>
            <person name="Kazumasa Y."/>
            <person name="Nakamura Y."/>
            <person name="Ichinomiya M."/>
            <person name="Saitoh K."/>
            <person name="Sato N."/>
            <person name="Blanc-Mathieu R."/>
            <person name="Endo H."/>
            <person name="Kuwata A."/>
            <person name="Ogata H."/>
        </authorList>
    </citation>
    <scope>NUCLEOTIDE SEQUENCE</scope>
</reference>
<name>A0A9W6ZPV4_9STRA</name>
<comment type="caution">
    <text evidence="2">The sequence shown here is derived from an EMBL/GenBank/DDBJ whole genome shotgun (WGS) entry which is preliminary data.</text>
</comment>
<accession>A0A9W6ZPV4</accession>
<feature type="non-terminal residue" evidence="2">
    <location>
        <position position="1"/>
    </location>
</feature>
<dbReference type="OrthoDB" id="361580at2759"/>